<evidence type="ECO:0000256" key="10">
    <source>
        <dbReference type="ARBA" id="ARBA00023319"/>
    </source>
</evidence>
<accession>A0ABD0W8R6</accession>
<dbReference type="PANTHER" id="PTHR25466">
    <property type="entry name" value="T-LYMPHOCYTE ACTIVATION ANTIGEN"/>
    <property type="match status" value="1"/>
</dbReference>
<evidence type="ECO:0000256" key="7">
    <source>
        <dbReference type="ARBA" id="ARBA00023157"/>
    </source>
</evidence>
<evidence type="ECO:0000256" key="11">
    <source>
        <dbReference type="SAM" id="Phobius"/>
    </source>
</evidence>
<dbReference type="InterPro" id="IPR036179">
    <property type="entry name" value="Ig-like_dom_sf"/>
</dbReference>
<name>A0ABD0W8R6_UMBPY</name>
<evidence type="ECO:0000256" key="4">
    <source>
        <dbReference type="ARBA" id="ARBA00022729"/>
    </source>
</evidence>
<reference evidence="13 14" key="1">
    <citation type="submission" date="2024-06" db="EMBL/GenBank/DDBJ databases">
        <authorList>
            <person name="Pan Q."/>
            <person name="Wen M."/>
            <person name="Jouanno E."/>
            <person name="Zahm M."/>
            <person name="Klopp C."/>
            <person name="Cabau C."/>
            <person name="Louis A."/>
            <person name="Berthelot C."/>
            <person name="Parey E."/>
            <person name="Roest Crollius H."/>
            <person name="Montfort J."/>
            <person name="Robinson-Rechavi M."/>
            <person name="Bouchez O."/>
            <person name="Lampietro C."/>
            <person name="Lopez Roques C."/>
            <person name="Donnadieu C."/>
            <person name="Postlethwait J."/>
            <person name="Bobe J."/>
            <person name="Verreycken H."/>
            <person name="Guiguen Y."/>
        </authorList>
    </citation>
    <scope>NUCLEOTIDE SEQUENCE [LARGE SCALE GENOMIC DNA]</scope>
    <source>
        <strain evidence="13">Up_M1</strain>
        <tissue evidence="13">Testis</tissue>
    </source>
</reference>
<evidence type="ECO:0000313" key="14">
    <source>
        <dbReference type="Proteomes" id="UP001557470"/>
    </source>
</evidence>
<gene>
    <name evidence="13" type="ORF">UPYG_G00286640</name>
</gene>
<keyword evidence="5 11" id="KW-1133">Transmembrane helix</keyword>
<keyword evidence="2" id="KW-1003">Cell membrane</keyword>
<keyword evidence="9" id="KW-0325">Glycoprotein</keyword>
<evidence type="ECO:0000256" key="8">
    <source>
        <dbReference type="ARBA" id="ARBA00023170"/>
    </source>
</evidence>
<dbReference type="PANTHER" id="PTHR25466:SF3">
    <property type="entry name" value="PROGRAMMED CELL DEATH 1 LIGAND 1"/>
    <property type="match status" value="1"/>
</dbReference>
<proteinExistence type="predicted"/>
<dbReference type="InterPro" id="IPR007110">
    <property type="entry name" value="Ig-like_dom"/>
</dbReference>
<keyword evidence="6 11" id="KW-0472">Membrane</keyword>
<dbReference type="Gene3D" id="2.60.40.10">
    <property type="entry name" value="Immunoglobulins"/>
    <property type="match status" value="2"/>
</dbReference>
<keyword evidence="14" id="KW-1185">Reference proteome</keyword>
<dbReference type="InterPro" id="IPR051713">
    <property type="entry name" value="T-cell_Activation_Regulation"/>
</dbReference>
<comment type="subcellular location">
    <subcellularLocation>
        <location evidence="1">Cell membrane</location>
        <topology evidence="1">Single-pass type I membrane protein</topology>
    </subcellularLocation>
</comment>
<evidence type="ECO:0000313" key="13">
    <source>
        <dbReference type="EMBL" id="KAL0965855.1"/>
    </source>
</evidence>
<dbReference type="Proteomes" id="UP001557470">
    <property type="component" value="Unassembled WGS sequence"/>
</dbReference>
<keyword evidence="10" id="KW-0393">Immunoglobulin domain</keyword>
<dbReference type="Pfam" id="PF13927">
    <property type="entry name" value="Ig_3"/>
    <property type="match status" value="1"/>
</dbReference>
<evidence type="ECO:0000256" key="3">
    <source>
        <dbReference type="ARBA" id="ARBA00022692"/>
    </source>
</evidence>
<feature type="domain" description="Ig-like" evidence="12">
    <location>
        <begin position="49"/>
        <end position="167"/>
    </location>
</feature>
<protein>
    <recommendedName>
        <fullName evidence="12">Ig-like domain-containing protein</fullName>
    </recommendedName>
</protein>
<dbReference type="InterPro" id="IPR013783">
    <property type="entry name" value="Ig-like_fold"/>
</dbReference>
<keyword evidence="8" id="KW-0675">Receptor</keyword>
<evidence type="ECO:0000256" key="6">
    <source>
        <dbReference type="ARBA" id="ARBA00023136"/>
    </source>
</evidence>
<dbReference type="InterPro" id="IPR013106">
    <property type="entry name" value="Ig_V-set"/>
</dbReference>
<dbReference type="Pfam" id="PF07686">
    <property type="entry name" value="V-set"/>
    <property type="match status" value="1"/>
</dbReference>
<sequence>MGGEFGLHNKIFNIPRLQFIVVFPRSIVLRSSGQMKQAFLFISHLVLWPTLAALFTVEVDSPSYLAEFHGDATMGCRFQPGSQDLNLSVIWHRISPDPIVEVYRLENGQEDLSSQNPHYQGRARLVLTELINGWAKLELSELRIGDSGVYQCLVEMGGADYKQTTLTVKASYKSITKHIQRSVGDDVDLVCESQGYPLATFSWSKGHQTLTSNDTSIQNQDQLFQVTSKITVKSSEKNNYTCALLQTDASPNNLSASFDIPDELQVPVIINCTTPTLYVALGTTLMLAGIIAVIIIRKRRQRERSKDSGTPCKNNLLDFPQT</sequence>
<comment type="caution">
    <text evidence="13">The sequence shown here is derived from an EMBL/GenBank/DDBJ whole genome shotgun (WGS) entry which is preliminary data.</text>
</comment>
<evidence type="ECO:0000256" key="5">
    <source>
        <dbReference type="ARBA" id="ARBA00022989"/>
    </source>
</evidence>
<dbReference type="InterPro" id="IPR003599">
    <property type="entry name" value="Ig_sub"/>
</dbReference>
<feature type="transmembrane region" description="Helical" evidence="11">
    <location>
        <begin position="277"/>
        <end position="296"/>
    </location>
</feature>
<evidence type="ECO:0000256" key="2">
    <source>
        <dbReference type="ARBA" id="ARBA00022475"/>
    </source>
</evidence>
<organism evidence="13 14">
    <name type="scientific">Umbra pygmaea</name>
    <name type="common">Eastern mudminnow</name>
    <dbReference type="NCBI Taxonomy" id="75934"/>
    <lineage>
        <taxon>Eukaryota</taxon>
        <taxon>Metazoa</taxon>
        <taxon>Chordata</taxon>
        <taxon>Craniata</taxon>
        <taxon>Vertebrata</taxon>
        <taxon>Euteleostomi</taxon>
        <taxon>Actinopterygii</taxon>
        <taxon>Neopterygii</taxon>
        <taxon>Teleostei</taxon>
        <taxon>Protacanthopterygii</taxon>
        <taxon>Esociformes</taxon>
        <taxon>Umbridae</taxon>
        <taxon>Umbra</taxon>
    </lineage>
</organism>
<keyword evidence="3 11" id="KW-0812">Transmembrane</keyword>
<dbReference type="SUPFAM" id="SSF48726">
    <property type="entry name" value="Immunoglobulin"/>
    <property type="match status" value="2"/>
</dbReference>
<evidence type="ECO:0000259" key="12">
    <source>
        <dbReference type="PROSITE" id="PS50835"/>
    </source>
</evidence>
<dbReference type="GO" id="GO:0005886">
    <property type="term" value="C:plasma membrane"/>
    <property type="evidence" value="ECO:0007669"/>
    <property type="project" value="UniProtKB-SubCell"/>
</dbReference>
<dbReference type="EMBL" id="JAGEUA010000009">
    <property type="protein sequence ID" value="KAL0965855.1"/>
    <property type="molecule type" value="Genomic_DNA"/>
</dbReference>
<keyword evidence="7" id="KW-1015">Disulfide bond</keyword>
<evidence type="ECO:0000256" key="1">
    <source>
        <dbReference type="ARBA" id="ARBA00004251"/>
    </source>
</evidence>
<dbReference type="PROSITE" id="PS50835">
    <property type="entry name" value="IG_LIKE"/>
    <property type="match status" value="2"/>
</dbReference>
<keyword evidence="4" id="KW-0732">Signal</keyword>
<dbReference type="AlphaFoldDB" id="A0ABD0W8R6"/>
<evidence type="ECO:0000256" key="9">
    <source>
        <dbReference type="ARBA" id="ARBA00023180"/>
    </source>
</evidence>
<dbReference type="SMART" id="SM00409">
    <property type="entry name" value="IG"/>
    <property type="match status" value="2"/>
</dbReference>
<feature type="domain" description="Ig-like" evidence="12">
    <location>
        <begin position="184"/>
        <end position="255"/>
    </location>
</feature>